<gene>
    <name evidence="2" type="ordered locus">Acid_1142</name>
</gene>
<dbReference type="SUPFAM" id="SSF50939">
    <property type="entry name" value="Sialidases"/>
    <property type="match status" value="2"/>
</dbReference>
<feature type="signal peptide" evidence="1">
    <location>
        <begin position="1"/>
        <end position="25"/>
    </location>
</feature>
<proteinExistence type="predicted"/>
<dbReference type="InParanoid" id="Q029Z0"/>
<keyword evidence="1" id="KW-0732">Signal</keyword>
<protein>
    <submittedName>
        <fullName evidence="2">Glycosyl hydrolase, BNR repeat-containing protein</fullName>
    </submittedName>
</protein>
<dbReference type="KEGG" id="sus:Acid_1142"/>
<dbReference type="InterPro" id="IPR036278">
    <property type="entry name" value="Sialidase_sf"/>
</dbReference>
<dbReference type="GO" id="GO:0016787">
    <property type="term" value="F:hydrolase activity"/>
    <property type="evidence" value="ECO:0007669"/>
    <property type="project" value="UniProtKB-KW"/>
</dbReference>
<keyword evidence="2" id="KW-0378">Hydrolase</keyword>
<sequence length="1004" mass="104741" precursor="true">MRNQWIARIGLSMSLFVFTAAPILAQEADAPKLVLPKKQAEGEDHFEKMTPMARLAWKVAKARAGQPNFGRGRSFKADYDPTLKPDICAQGDEDCGQEGFQDGPGSTQSEMSIAVDTSGQHIVVGFNDFRGFTNPQSVSGFAYSDNGGITFTDGGQLPVTSNGSISGTLYPQVDGDPDIKFVPGGAGCQFIYASIMVVGLPKASAPAFTGTAQTMSIHRSTDCGHTWSGPYEVLPATNPTGVLSGLNARDAADKEFIDVDPDTGRVLLSWSNFTAASVIPGGVQISTTFSDNIMSATPPTWSPGVVLNSGAATFDTGSVPRFAGNGSPNVYVFWATSSNSTGLGNTRVAVSTNNGVSFGPSVALNAGDFFAADYILGDDRIHSFPIAAVDNSSGASHGNVYVVYGVNNNHDGGDIAFHRSTNGGATFSAPVLLNARPGGDRSQWFPVVVTDPNTGRVSVMYDDQGNATSGDLMQMTWMYSDDGGVTWSKPSPLTRPFHAGYGNDTSQPNLGDYNALAARNGTVYAAFTAVPNVVGFNDGQPNSGIGYPSFLGNTIPGGTAPAPGFGKVTAAKAALDLMPITFTESGGNGFIDAGDQVRMTIPLRNYVTNAAIGTVTYTGVNATLSTTAPGVTFQRAASTYPDIAPGTSQSNALVYILTLSPSFVPGTKIDFSLSVSTAQGNTALLFTQDTGTPVPTTVFSENFNGVSAGTLPAGWATIHVGGTPTVNWTTSSSFCGTASNGLFHVNANDTTASNRTRFERVSSPNITIPANAQFVTIDFDICYDLEDEPAFNILGYDGADLRITDFTAGHFARANFVEALADTFTTGTSLHYPKHLPRNSNTNYFQDISAWSGDSGGFKHVSMRFNGMAGDTIQLRPDYTQDSGGICSDVRPGHSCGVLIDNIVVNAVVTKSDELSTLTLRPVAGQTGVYTGTVTSQAIAPAGGITVNLSSNFPAQTTMPASVVIPAGSQTSAGFTVTITHHGSTTIITGTGPSNARAGSVLLP</sequence>
<reference evidence="2" key="1">
    <citation type="submission" date="2006-10" db="EMBL/GenBank/DDBJ databases">
        <title>Complete sequence of Solibacter usitatus Ellin6076.</title>
        <authorList>
            <consortium name="US DOE Joint Genome Institute"/>
            <person name="Copeland A."/>
            <person name="Lucas S."/>
            <person name="Lapidus A."/>
            <person name="Barry K."/>
            <person name="Detter J.C."/>
            <person name="Glavina del Rio T."/>
            <person name="Hammon N."/>
            <person name="Israni S."/>
            <person name="Dalin E."/>
            <person name="Tice H."/>
            <person name="Pitluck S."/>
            <person name="Thompson L.S."/>
            <person name="Brettin T."/>
            <person name="Bruce D."/>
            <person name="Han C."/>
            <person name="Tapia R."/>
            <person name="Gilna P."/>
            <person name="Schmutz J."/>
            <person name="Larimer F."/>
            <person name="Land M."/>
            <person name="Hauser L."/>
            <person name="Kyrpides N."/>
            <person name="Mikhailova N."/>
            <person name="Janssen P.H."/>
            <person name="Kuske C.R."/>
            <person name="Richardson P."/>
        </authorList>
    </citation>
    <scope>NUCLEOTIDE SEQUENCE</scope>
    <source>
        <strain evidence="2">Ellin6076</strain>
    </source>
</reference>
<dbReference type="HOGENOM" id="CLU_298949_0_0_0"/>
<dbReference type="EMBL" id="CP000473">
    <property type="protein sequence ID" value="ABJ82136.1"/>
    <property type="molecule type" value="Genomic_DNA"/>
</dbReference>
<dbReference type="AlphaFoldDB" id="Q029Z0"/>
<dbReference type="OrthoDB" id="9757809at2"/>
<organism evidence="2">
    <name type="scientific">Solibacter usitatus (strain Ellin6076)</name>
    <dbReference type="NCBI Taxonomy" id="234267"/>
    <lineage>
        <taxon>Bacteria</taxon>
        <taxon>Pseudomonadati</taxon>
        <taxon>Acidobacteriota</taxon>
        <taxon>Terriglobia</taxon>
        <taxon>Bryobacterales</taxon>
        <taxon>Solibacteraceae</taxon>
        <taxon>Candidatus Solibacter</taxon>
    </lineage>
</organism>
<dbReference type="Gene3D" id="2.120.10.10">
    <property type="match status" value="1"/>
</dbReference>
<dbReference type="CDD" id="cd15482">
    <property type="entry name" value="Sialidase_non-viral"/>
    <property type="match status" value="1"/>
</dbReference>
<dbReference type="eggNOG" id="COG4409">
    <property type="taxonomic scope" value="Bacteria"/>
</dbReference>
<evidence type="ECO:0000256" key="1">
    <source>
        <dbReference type="SAM" id="SignalP"/>
    </source>
</evidence>
<name>Q029Z0_SOLUE</name>
<feature type="chain" id="PRO_5004163491" evidence="1">
    <location>
        <begin position="26"/>
        <end position="1004"/>
    </location>
</feature>
<evidence type="ECO:0000313" key="2">
    <source>
        <dbReference type="EMBL" id="ABJ82136.1"/>
    </source>
</evidence>
<accession>Q029Z0</accession>